<evidence type="ECO:0000259" key="7">
    <source>
        <dbReference type="PROSITE" id="PS51724"/>
    </source>
</evidence>
<keyword evidence="4 10" id="KW-0449">Lipoprotein</keyword>
<dbReference type="EMBL" id="CAADFQ010000062">
    <property type="protein sequence ID" value="VFK34150.1"/>
    <property type="molecule type" value="Genomic_DNA"/>
</dbReference>
<dbReference type="SUPFAM" id="SSF110997">
    <property type="entry name" value="Sporulation related repeat"/>
    <property type="match status" value="1"/>
</dbReference>
<dbReference type="Gene3D" id="3.30.70.1070">
    <property type="entry name" value="Sporulation related repeat"/>
    <property type="match status" value="1"/>
</dbReference>
<keyword evidence="4" id="KW-1003">Cell membrane</keyword>
<evidence type="ECO:0000313" key="10">
    <source>
        <dbReference type="EMBL" id="VFK76594.1"/>
    </source>
</evidence>
<dbReference type="Pfam" id="PF03330">
    <property type="entry name" value="DPBB_1"/>
    <property type="match status" value="1"/>
</dbReference>
<accession>A0A451BE89</accession>
<dbReference type="InterPro" id="IPR012997">
    <property type="entry name" value="RplA"/>
</dbReference>
<comment type="similarity">
    <text evidence="4 5">Belongs to the RlpA family.</text>
</comment>
<evidence type="ECO:0000313" key="8">
    <source>
        <dbReference type="EMBL" id="VFK30359.1"/>
    </source>
</evidence>
<keyword evidence="3 4" id="KW-0961">Cell wall biogenesis/degradation</keyword>
<dbReference type="GO" id="GO:0071555">
    <property type="term" value="P:cell wall organization"/>
    <property type="evidence" value="ECO:0007669"/>
    <property type="project" value="UniProtKB-KW"/>
</dbReference>
<keyword evidence="2 4" id="KW-0456">Lyase</keyword>
<dbReference type="GO" id="GO:0009279">
    <property type="term" value="C:cell outer membrane"/>
    <property type="evidence" value="ECO:0007669"/>
    <property type="project" value="TreeGrafter"/>
</dbReference>
<dbReference type="EMBL" id="CAADFO010000063">
    <property type="protein sequence ID" value="VFK30359.1"/>
    <property type="molecule type" value="Genomic_DNA"/>
</dbReference>
<sequence>MPIAPRSHRRLRYWPLILALLVTGCDFLSKPDGPPAYPRLDPNNIPDAVPRVEPKSRYGNRSPYTVNGKRYHVQSGSKGYVKRGVASWYGSKFHGRRTSNGERYDMFGMTAAHRSLPLPTYVRITNLRNGREAVVRVNDRGPFHGNRLIDLSYAAAVKLGIVGRGTGLVEVRAIDPSAPAPVSASLQLSLDTPVRTTQPVSVPAPPRSEPGAMPSSPNGIYLQVGAFSNRDSALRLKNRLQTTLTHNIRIHAAQSQGRTLYKVQLGPFQDPAHLDRTGRELTRIGLDALQVRLPIVLE</sequence>
<dbReference type="PROSITE" id="PS51724">
    <property type="entry name" value="SPOR"/>
    <property type="match status" value="1"/>
</dbReference>
<feature type="region of interest" description="Disordered" evidence="6">
    <location>
        <begin position="195"/>
        <end position="215"/>
    </location>
</feature>
<dbReference type="CDD" id="cd22268">
    <property type="entry name" value="DPBB_RlpA-like"/>
    <property type="match status" value="1"/>
</dbReference>
<dbReference type="InterPro" id="IPR036908">
    <property type="entry name" value="RlpA-like_sf"/>
</dbReference>
<feature type="region of interest" description="Disordered" evidence="6">
    <location>
        <begin position="38"/>
        <end position="63"/>
    </location>
</feature>
<dbReference type="InterPro" id="IPR007730">
    <property type="entry name" value="SPOR-like_dom"/>
</dbReference>
<keyword evidence="4" id="KW-0564">Palmitate</keyword>
<keyword evidence="1" id="KW-0732">Signal</keyword>
<dbReference type="InterPro" id="IPR034718">
    <property type="entry name" value="RlpA"/>
</dbReference>
<dbReference type="PANTHER" id="PTHR34183:SF1">
    <property type="entry name" value="ENDOLYTIC PEPTIDOGLYCAN TRANSGLYCOSYLASE RLPA"/>
    <property type="match status" value="1"/>
</dbReference>
<proteinExistence type="inferred from homology"/>
<dbReference type="PANTHER" id="PTHR34183">
    <property type="entry name" value="ENDOLYTIC PEPTIDOGLYCAN TRANSGLYCOSYLASE RLPA"/>
    <property type="match status" value="1"/>
</dbReference>
<organism evidence="10">
    <name type="scientific">Candidatus Kentrum sp. MB</name>
    <dbReference type="NCBI Taxonomy" id="2138164"/>
    <lineage>
        <taxon>Bacteria</taxon>
        <taxon>Pseudomonadati</taxon>
        <taxon>Pseudomonadota</taxon>
        <taxon>Gammaproteobacteria</taxon>
        <taxon>Candidatus Kentrum</taxon>
    </lineage>
</organism>
<evidence type="ECO:0000256" key="2">
    <source>
        <dbReference type="ARBA" id="ARBA00023239"/>
    </source>
</evidence>
<name>A0A451BE89_9GAMM</name>
<dbReference type="SUPFAM" id="SSF50685">
    <property type="entry name" value="Barwin-like endoglucanases"/>
    <property type="match status" value="1"/>
</dbReference>
<dbReference type="GO" id="GO:0042834">
    <property type="term" value="F:peptidoglycan binding"/>
    <property type="evidence" value="ECO:0007669"/>
    <property type="project" value="InterPro"/>
</dbReference>
<dbReference type="EC" id="4.2.2.-" evidence="4"/>
<dbReference type="Pfam" id="PF05036">
    <property type="entry name" value="SPOR"/>
    <property type="match status" value="1"/>
</dbReference>
<dbReference type="InterPro" id="IPR036680">
    <property type="entry name" value="SPOR-like_sf"/>
</dbReference>
<comment type="function">
    <text evidence="4">Lytic transglycosylase with a strong preference for naked glycan strands that lack stem peptides.</text>
</comment>
<dbReference type="NCBIfam" id="TIGR00413">
    <property type="entry name" value="rlpA"/>
    <property type="match status" value="1"/>
</dbReference>
<evidence type="ECO:0000313" key="9">
    <source>
        <dbReference type="EMBL" id="VFK34150.1"/>
    </source>
</evidence>
<dbReference type="HAMAP" id="MF_02071">
    <property type="entry name" value="RlpA"/>
    <property type="match status" value="1"/>
</dbReference>
<dbReference type="AlphaFoldDB" id="A0A451BE89"/>
<dbReference type="GO" id="GO:0000270">
    <property type="term" value="P:peptidoglycan metabolic process"/>
    <property type="evidence" value="ECO:0007669"/>
    <property type="project" value="UniProtKB-UniRule"/>
</dbReference>
<evidence type="ECO:0000256" key="1">
    <source>
        <dbReference type="ARBA" id="ARBA00022729"/>
    </source>
</evidence>
<keyword evidence="4" id="KW-0472">Membrane</keyword>
<dbReference type="PROSITE" id="PS51257">
    <property type="entry name" value="PROKAR_LIPOPROTEIN"/>
    <property type="match status" value="1"/>
</dbReference>
<reference evidence="10" key="1">
    <citation type="submission" date="2019-02" db="EMBL/GenBank/DDBJ databases">
        <authorList>
            <person name="Gruber-Vodicka R. H."/>
            <person name="Seah K. B. B."/>
        </authorList>
    </citation>
    <scope>NUCLEOTIDE SEQUENCE</scope>
    <source>
        <strain evidence="8">BECK_BZ197</strain>
        <strain evidence="10">BECK_BZ198</strain>
        <strain evidence="9">BECK_BZ199</strain>
    </source>
</reference>
<evidence type="ECO:0000256" key="6">
    <source>
        <dbReference type="SAM" id="MobiDB-lite"/>
    </source>
</evidence>
<protein>
    <recommendedName>
        <fullName evidence="4">Endolytic peptidoglycan transglycosylase RlpA</fullName>
        <ecNumber evidence="4">4.2.2.-</ecNumber>
    </recommendedName>
</protein>
<dbReference type="InterPro" id="IPR009009">
    <property type="entry name" value="RlpA-like_DPBB"/>
</dbReference>
<feature type="domain" description="SPOR" evidence="7">
    <location>
        <begin position="214"/>
        <end position="298"/>
    </location>
</feature>
<gene>
    <name evidence="4" type="primary">rlpA</name>
    <name evidence="8" type="ORF">BECKMB1821G_GA0114241_106311</name>
    <name evidence="10" type="ORF">BECKMB1821H_GA0114242_106413</name>
    <name evidence="9" type="ORF">BECKMB1821I_GA0114274_106211</name>
</gene>
<evidence type="ECO:0000256" key="5">
    <source>
        <dbReference type="RuleBase" id="RU003495"/>
    </source>
</evidence>
<dbReference type="Gene3D" id="2.40.40.10">
    <property type="entry name" value="RlpA-like domain"/>
    <property type="match status" value="1"/>
</dbReference>
<comment type="subcellular location">
    <subcellularLocation>
        <location evidence="4">Cell membrane</location>
        <topology evidence="4">Lipid-anchor</topology>
    </subcellularLocation>
</comment>
<dbReference type="GO" id="GO:0008932">
    <property type="term" value="F:lytic endotransglycosylase activity"/>
    <property type="evidence" value="ECO:0007669"/>
    <property type="project" value="UniProtKB-UniRule"/>
</dbReference>
<evidence type="ECO:0000256" key="4">
    <source>
        <dbReference type="HAMAP-Rule" id="MF_02071"/>
    </source>
</evidence>
<dbReference type="GO" id="GO:0005886">
    <property type="term" value="C:plasma membrane"/>
    <property type="evidence" value="ECO:0007669"/>
    <property type="project" value="UniProtKB-SubCell"/>
</dbReference>
<evidence type="ECO:0000256" key="3">
    <source>
        <dbReference type="ARBA" id="ARBA00023316"/>
    </source>
</evidence>
<dbReference type="EMBL" id="CAADGH010000064">
    <property type="protein sequence ID" value="VFK76594.1"/>
    <property type="molecule type" value="Genomic_DNA"/>
</dbReference>